<evidence type="ECO:0000313" key="2">
    <source>
        <dbReference type="Proteomes" id="UP000886998"/>
    </source>
</evidence>
<protein>
    <submittedName>
        <fullName evidence="1">Uncharacterized protein</fullName>
    </submittedName>
</protein>
<dbReference type="EMBL" id="BMAV01011635">
    <property type="protein sequence ID" value="GFY57643.1"/>
    <property type="molecule type" value="Genomic_DNA"/>
</dbReference>
<gene>
    <name evidence="1" type="ORF">TNIN_355321</name>
</gene>
<name>A0A8X6XR11_9ARAC</name>
<comment type="caution">
    <text evidence="1">The sequence shown here is derived from an EMBL/GenBank/DDBJ whole genome shotgun (WGS) entry which is preliminary data.</text>
</comment>
<sequence length="103" mass="11575">MARLYPPFVAVRFRTTQEANCDFRLPILCVTSAVEGRLFNELYAPSFKHENNESTLFSCLEFLNNAKASVLFLLTLHQNNGFQSQALVIHSGVELVNKSPSIV</sequence>
<keyword evidence="2" id="KW-1185">Reference proteome</keyword>
<proteinExistence type="predicted"/>
<evidence type="ECO:0000313" key="1">
    <source>
        <dbReference type="EMBL" id="GFY57643.1"/>
    </source>
</evidence>
<dbReference type="Proteomes" id="UP000886998">
    <property type="component" value="Unassembled WGS sequence"/>
</dbReference>
<reference evidence="1" key="1">
    <citation type="submission" date="2020-08" db="EMBL/GenBank/DDBJ databases">
        <title>Multicomponent nature underlies the extraordinary mechanical properties of spider dragline silk.</title>
        <authorList>
            <person name="Kono N."/>
            <person name="Nakamura H."/>
            <person name="Mori M."/>
            <person name="Yoshida Y."/>
            <person name="Ohtoshi R."/>
            <person name="Malay A.D."/>
            <person name="Moran D.A.P."/>
            <person name="Tomita M."/>
            <person name="Numata K."/>
            <person name="Arakawa K."/>
        </authorList>
    </citation>
    <scope>NUCLEOTIDE SEQUENCE</scope>
</reference>
<accession>A0A8X6XR11</accession>
<organism evidence="1 2">
    <name type="scientific">Trichonephila inaurata madagascariensis</name>
    <dbReference type="NCBI Taxonomy" id="2747483"/>
    <lineage>
        <taxon>Eukaryota</taxon>
        <taxon>Metazoa</taxon>
        <taxon>Ecdysozoa</taxon>
        <taxon>Arthropoda</taxon>
        <taxon>Chelicerata</taxon>
        <taxon>Arachnida</taxon>
        <taxon>Araneae</taxon>
        <taxon>Araneomorphae</taxon>
        <taxon>Entelegynae</taxon>
        <taxon>Araneoidea</taxon>
        <taxon>Nephilidae</taxon>
        <taxon>Trichonephila</taxon>
        <taxon>Trichonephila inaurata</taxon>
    </lineage>
</organism>
<dbReference type="AlphaFoldDB" id="A0A8X6XR11"/>